<feature type="compositionally biased region" description="Basic and acidic residues" evidence="1">
    <location>
        <begin position="537"/>
        <end position="546"/>
    </location>
</feature>
<organism evidence="2 3">
    <name type="scientific">Jimgerdemannia flammicorona</name>
    <dbReference type="NCBI Taxonomy" id="994334"/>
    <lineage>
        <taxon>Eukaryota</taxon>
        <taxon>Fungi</taxon>
        <taxon>Fungi incertae sedis</taxon>
        <taxon>Mucoromycota</taxon>
        <taxon>Mucoromycotina</taxon>
        <taxon>Endogonomycetes</taxon>
        <taxon>Endogonales</taxon>
        <taxon>Endogonaceae</taxon>
        <taxon>Jimgerdemannia</taxon>
    </lineage>
</organism>
<proteinExistence type="predicted"/>
<feature type="region of interest" description="Disordered" evidence="1">
    <location>
        <begin position="425"/>
        <end position="483"/>
    </location>
</feature>
<evidence type="ECO:0000313" key="2">
    <source>
        <dbReference type="EMBL" id="RUO96682.1"/>
    </source>
</evidence>
<feature type="compositionally biased region" description="Acidic residues" evidence="1">
    <location>
        <begin position="547"/>
        <end position="557"/>
    </location>
</feature>
<comment type="caution">
    <text evidence="2">The sequence shown here is derived from an EMBL/GenBank/DDBJ whole genome shotgun (WGS) entry which is preliminary data.</text>
</comment>
<evidence type="ECO:0000313" key="3">
    <source>
        <dbReference type="Proteomes" id="UP000268093"/>
    </source>
</evidence>
<evidence type="ECO:0000256" key="1">
    <source>
        <dbReference type="SAM" id="MobiDB-lite"/>
    </source>
</evidence>
<dbReference type="AlphaFoldDB" id="A0A433A1X0"/>
<name>A0A433A1X0_9FUNG</name>
<reference evidence="2 3" key="1">
    <citation type="journal article" date="2018" name="New Phytol.">
        <title>Phylogenomics of Endogonaceae and evolution of mycorrhizas within Mucoromycota.</title>
        <authorList>
            <person name="Chang Y."/>
            <person name="Desiro A."/>
            <person name="Na H."/>
            <person name="Sandor L."/>
            <person name="Lipzen A."/>
            <person name="Clum A."/>
            <person name="Barry K."/>
            <person name="Grigoriev I.V."/>
            <person name="Martin F.M."/>
            <person name="Stajich J.E."/>
            <person name="Smith M.E."/>
            <person name="Bonito G."/>
            <person name="Spatafora J.W."/>
        </authorList>
    </citation>
    <scope>NUCLEOTIDE SEQUENCE [LARGE SCALE GENOMIC DNA]</scope>
    <source>
        <strain evidence="2 3">GMNB39</strain>
    </source>
</reference>
<accession>A0A433A1X0</accession>
<keyword evidence="3" id="KW-1185">Reference proteome</keyword>
<feature type="region of interest" description="Disordered" evidence="1">
    <location>
        <begin position="587"/>
        <end position="611"/>
    </location>
</feature>
<dbReference type="EMBL" id="RBNI01020143">
    <property type="protein sequence ID" value="RUO96682.1"/>
    <property type="molecule type" value="Genomic_DNA"/>
</dbReference>
<feature type="compositionally biased region" description="Low complexity" evidence="1">
    <location>
        <begin position="459"/>
        <end position="483"/>
    </location>
</feature>
<feature type="compositionally biased region" description="Low complexity" evidence="1">
    <location>
        <begin position="425"/>
        <end position="447"/>
    </location>
</feature>
<dbReference type="Proteomes" id="UP000268093">
    <property type="component" value="Unassembled WGS sequence"/>
</dbReference>
<feature type="region of interest" description="Disordered" evidence="1">
    <location>
        <begin position="137"/>
        <end position="203"/>
    </location>
</feature>
<protein>
    <submittedName>
        <fullName evidence="2">Uncharacterized protein</fullName>
    </submittedName>
</protein>
<sequence>MPELYRSHCTFLSFLRFSNLSPYTLLGTSHQIMFQAVVAFSAFYFGANVKELQDIEDEKRRTNSATMPTNYPFATSINCNVENRNAEPFVTPRRIRSSTKNPATCTTRSSTNSSATCIIRPATNNLATCKTRSSSNNSATCTTRSSTNNPPTCTTESSTNNLATCTTRSSTNNPATCTARSSTNNPASCTTRSSTNNPATDTTRPFTIKARLPRPPSDMESLRDEIRRHYPSYGSSVSRERLSERITHTDRFGVPYYGGHQLLKGESTPSWTFNSLWDRDVSEWETSGTPGPSRTQTTGITTAHIPNHTGATVLSTFDFMSVLPTVDVDGHVGSVEVDIDENTSAMVGSVEVDIDENTSAMLEIMVLPDSDDEDNDGNGDNHRHYAPYRIGDEGEVFNPSMWPGNTNATGSPGINSATTVASPGIASTTTTASPGTASTTATSPGAANYTTDASPGIVSATTAASSGTAKDITGASSSATSIAPSISSTTAIAAPSILSRLPHANLEGKQRVVLTVDAGGAAVAKANPKKGGSLRARMMDGGKKAMEEEEGEDDDNSDIEKDLPVDPIKRREILALRIRSLNIQKVARKEAQEKKEWMARKREERNEAKRK</sequence>
<gene>
    <name evidence="2" type="ORF">BC936DRAFT_141628</name>
</gene>
<feature type="region of interest" description="Disordered" evidence="1">
    <location>
        <begin position="527"/>
        <end position="564"/>
    </location>
</feature>